<evidence type="ECO:0000256" key="4">
    <source>
        <dbReference type="ARBA" id="ARBA00022807"/>
    </source>
</evidence>
<feature type="compositionally biased region" description="Pro residues" evidence="7">
    <location>
        <begin position="106"/>
        <end position="117"/>
    </location>
</feature>
<gene>
    <name evidence="11" type="primary">CASP9</name>
</gene>
<keyword evidence="2" id="KW-0645">Protease</keyword>
<evidence type="ECO:0000256" key="2">
    <source>
        <dbReference type="ARBA" id="ARBA00022670"/>
    </source>
</evidence>
<dbReference type="Gene3D" id="1.10.533.10">
    <property type="entry name" value="Death Domain, Fas"/>
    <property type="match status" value="1"/>
</dbReference>
<reference evidence="11" key="2">
    <citation type="submission" date="2025-09" db="UniProtKB">
        <authorList>
            <consortium name="Ensembl"/>
        </authorList>
    </citation>
    <scope>IDENTIFICATION</scope>
</reference>
<keyword evidence="4" id="KW-0788">Thiol protease</keyword>
<dbReference type="InterPro" id="IPR029030">
    <property type="entry name" value="Caspase-like_dom_sf"/>
</dbReference>
<dbReference type="InterPro" id="IPR011600">
    <property type="entry name" value="Pept_C14_caspase"/>
</dbReference>
<keyword evidence="5" id="KW-0865">Zymogen</keyword>
<evidence type="ECO:0000259" key="9">
    <source>
        <dbReference type="PROSITE" id="PS50208"/>
    </source>
</evidence>
<dbReference type="GO" id="GO:0004197">
    <property type="term" value="F:cysteine-type endopeptidase activity"/>
    <property type="evidence" value="ECO:0007669"/>
    <property type="project" value="InterPro"/>
</dbReference>
<feature type="compositionally biased region" description="Basic and acidic residues" evidence="7">
    <location>
        <begin position="202"/>
        <end position="223"/>
    </location>
</feature>
<dbReference type="GO" id="GO:0008630">
    <property type="term" value="P:intrinsic apoptotic signaling pathway in response to DNA damage"/>
    <property type="evidence" value="ECO:0007669"/>
    <property type="project" value="TreeGrafter"/>
</dbReference>
<dbReference type="GeneTree" id="ENSGT00940000159698"/>
<proteinExistence type="inferred from homology"/>
<evidence type="ECO:0000259" key="8">
    <source>
        <dbReference type="PROSITE" id="PS50207"/>
    </source>
</evidence>
<keyword evidence="3" id="KW-0378">Hydrolase</keyword>
<comment type="similarity">
    <text evidence="1 6">Belongs to the peptidase C14A family.</text>
</comment>
<dbReference type="InterPro" id="IPR033139">
    <property type="entry name" value="Caspase_cys_AS"/>
</dbReference>
<dbReference type="PROSITE" id="PS01121">
    <property type="entry name" value="CASPASE_HIS"/>
    <property type="match status" value="1"/>
</dbReference>
<feature type="domain" description="CARD" evidence="10">
    <location>
        <begin position="146"/>
        <end position="193"/>
    </location>
</feature>
<dbReference type="InterPro" id="IPR001309">
    <property type="entry name" value="Pept_C14_p20"/>
</dbReference>
<feature type="domain" description="Caspase family p10" evidence="8">
    <location>
        <begin position="436"/>
        <end position="491"/>
    </location>
</feature>
<dbReference type="Pfam" id="PF00619">
    <property type="entry name" value="CARD"/>
    <property type="match status" value="1"/>
</dbReference>
<evidence type="ECO:0000259" key="10">
    <source>
        <dbReference type="PROSITE" id="PS50209"/>
    </source>
</evidence>
<evidence type="ECO:0000256" key="3">
    <source>
        <dbReference type="ARBA" id="ARBA00022801"/>
    </source>
</evidence>
<dbReference type="PRINTS" id="PR00376">
    <property type="entry name" value="IL1BCENZYME"/>
</dbReference>
<evidence type="ECO:0000256" key="7">
    <source>
        <dbReference type="SAM" id="MobiDB-lite"/>
    </source>
</evidence>
<evidence type="ECO:0000256" key="1">
    <source>
        <dbReference type="ARBA" id="ARBA00010134"/>
    </source>
</evidence>
<dbReference type="SUPFAM" id="SSF52129">
    <property type="entry name" value="Caspase-like"/>
    <property type="match status" value="1"/>
</dbReference>
<dbReference type="SMART" id="SM00115">
    <property type="entry name" value="CASc"/>
    <property type="match status" value="1"/>
</dbReference>
<dbReference type="InterPro" id="IPR002138">
    <property type="entry name" value="Pept_C14_p10"/>
</dbReference>
<dbReference type="Ensembl" id="ENSABRT00000034779.1">
    <property type="protein sequence ID" value="ENSABRP00000024796.1"/>
    <property type="gene ID" value="ENSABRG00000020813.1"/>
</dbReference>
<dbReference type="CDD" id="cd00032">
    <property type="entry name" value="CASc"/>
    <property type="match status" value="1"/>
</dbReference>
<feature type="region of interest" description="Disordered" evidence="7">
    <location>
        <begin position="732"/>
        <end position="753"/>
    </location>
</feature>
<dbReference type="PROSITE" id="PS01122">
    <property type="entry name" value="CASPASE_CYS"/>
    <property type="match status" value="1"/>
</dbReference>
<sequence length="753" mass="80648">GEPPPPVASRYREALGAPQRGCHPWAGYRGRLPGPCGRVTGSYGRVRSPAAGYWGPTAGYGALRLATGTLRLPVGTLQLAAGPYDRLPGPYGRLPGPHGRGCPLVRPTPPSPRPRSPAVPQAPQWGVQGGKAGGAPLRLIPCFSPLQSLGTRREQARQLVIDLESRGQRAFPVFVSILRDTGQGELADALSEACGSLPSQPRDLRPVELEPSGEKRGKSESTVERLSIPVQDQSEQFRAPPAPAQGSAVDKSDHNLVYQLKADPCGHCLIINNITFSPDSGLSTRVGSDVDCERLEKRFKSLCFRVQTLKDLKAQEINAKLRSLAQQDHSALDCCLVVILSHGCQTSHNQFPGGIYGTDGKSIPVEKIVRHFDGSNCPSLRGKPKLFFIQACGGDQKDQGFEVDCESPKDEACRSSVESDATPFQALSGNMDEPDAVASLPTPGDILVSYSTFPGFVSWRDKSSGSWYVETLDSVLGQHAHSEDLPTMLLRGKVGRFFPSPCRARRVPQQGERAPPAALPATPATPNLSGPRGAHTAVPGCFWLCLDGCPTPQGSATRGAGELHGHVTGSGELMLTGLTPTGQRQLVAPLLGGCAIPTTCSGARTTRVEGQGPRCCRGTQNTRAISLPCPCFFRYVPLKTASHNFRVKYLSYLSCNIISPTKAQGQRHREQGPALAQGSQGALLGTHRARPPHLHQQHPPCSVWCPSWLPLCSLCPGGPVHLWGPRWIPRSPWGPEPAQPQPGLSHPKMPGQT</sequence>
<dbReference type="InterPro" id="IPR011029">
    <property type="entry name" value="DEATH-like_dom_sf"/>
</dbReference>
<evidence type="ECO:0000256" key="6">
    <source>
        <dbReference type="RuleBase" id="RU003971"/>
    </source>
</evidence>
<dbReference type="Pfam" id="PF00656">
    <property type="entry name" value="Peptidase_C14"/>
    <property type="match status" value="1"/>
</dbReference>
<keyword evidence="12" id="KW-1185">Reference proteome</keyword>
<accession>A0A8B9CT91</accession>
<dbReference type="GO" id="GO:0006508">
    <property type="term" value="P:proteolysis"/>
    <property type="evidence" value="ECO:0007669"/>
    <property type="project" value="UniProtKB-KW"/>
</dbReference>
<name>A0A8B9CT91_9AVES</name>
<dbReference type="PROSITE" id="PS50208">
    <property type="entry name" value="CASPASE_P20"/>
    <property type="match status" value="1"/>
</dbReference>
<dbReference type="InterPro" id="IPR016129">
    <property type="entry name" value="Caspase_his_AS"/>
</dbReference>
<dbReference type="PROSITE" id="PS50207">
    <property type="entry name" value="CASPASE_P10"/>
    <property type="match status" value="1"/>
</dbReference>
<evidence type="ECO:0000313" key="12">
    <source>
        <dbReference type="Proteomes" id="UP000694426"/>
    </source>
</evidence>
<dbReference type="InterPro" id="IPR015917">
    <property type="entry name" value="Pept_C14A"/>
</dbReference>
<dbReference type="Gene3D" id="3.40.50.1460">
    <property type="match status" value="1"/>
</dbReference>
<feature type="region of interest" description="Disordered" evidence="7">
    <location>
        <begin position="193"/>
        <end position="250"/>
    </location>
</feature>
<protein>
    <submittedName>
        <fullName evidence="11">Caspase 9</fullName>
    </submittedName>
</protein>
<dbReference type="Proteomes" id="UP000694426">
    <property type="component" value="Unplaced"/>
</dbReference>
<feature type="domain" description="Caspase family p20" evidence="9">
    <location>
        <begin position="264"/>
        <end position="396"/>
    </location>
</feature>
<dbReference type="InterPro" id="IPR002398">
    <property type="entry name" value="Pept_C14"/>
</dbReference>
<dbReference type="PROSITE" id="PS50209">
    <property type="entry name" value="CARD"/>
    <property type="match status" value="1"/>
</dbReference>
<reference evidence="11" key="1">
    <citation type="submission" date="2025-08" db="UniProtKB">
        <authorList>
            <consortium name="Ensembl"/>
        </authorList>
    </citation>
    <scope>IDENTIFICATION</scope>
</reference>
<evidence type="ECO:0000313" key="11">
    <source>
        <dbReference type="Ensembl" id="ENSABRP00000024796.1"/>
    </source>
</evidence>
<evidence type="ECO:0000256" key="5">
    <source>
        <dbReference type="ARBA" id="ARBA00023145"/>
    </source>
</evidence>
<feature type="region of interest" description="Disordered" evidence="7">
    <location>
        <begin position="501"/>
        <end position="531"/>
    </location>
</feature>
<feature type="compositionally biased region" description="Low complexity" evidence="7">
    <location>
        <begin position="514"/>
        <end position="526"/>
    </location>
</feature>
<dbReference type="AlphaFoldDB" id="A0A8B9CT91"/>
<feature type="region of interest" description="Disordered" evidence="7">
    <location>
        <begin position="106"/>
        <end position="130"/>
    </location>
</feature>
<dbReference type="GO" id="GO:0005829">
    <property type="term" value="C:cytosol"/>
    <property type="evidence" value="ECO:0007669"/>
    <property type="project" value="TreeGrafter"/>
</dbReference>
<dbReference type="PANTHER" id="PTHR10454">
    <property type="entry name" value="CASPASE"/>
    <property type="match status" value="1"/>
</dbReference>
<organism evidence="11 12">
    <name type="scientific">Anser brachyrhynchus</name>
    <name type="common">Pink-footed goose</name>
    <dbReference type="NCBI Taxonomy" id="132585"/>
    <lineage>
        <taxon>Eukaryota</taxon>
        <taxon>Metazoa</taxon>
        <taxon>Chordata</taxon>
        <taxon>Craniata</taxon>
        <taxon>Vertebrata</taxon>
        <taxon>Euteleostomi</taxon>
        <taxon>Archelosauria</taxon>
        <taxon>Archosauria</taxon>
        <taxon>Dinosauria</taxon>
        <taxon>Saurischia</taxon>
        <taxon>Theropoda</taxon>
        <taxon>Coelurosauria</taxon>
        <taxon>Aves</taxon>
        <taxon>Neognathae</taxon>
        <taxon>Galloanserae</taxon>
        <taxon>Anseriformes</taxon>
        <taxon>Anatidae</taxon>
        <taxon>Anserinae</taxon>
        <taxon>Anser</taxon>
    </lineage>
</organism>
<dbReference type="PANTHER" id="PTHR10454:SF157">
    <property type="entry name" value="CASPASE-9"/>
    <property type="match status" value="1"/>
</dbReference>
<dbReference type="GO" id="GO:0043525">
    <property type="term" value="P:positive regulation of neuron apoptotic process"/>
    <property type="evidence" value="ECO:0007669"/>
    <property type="project" value="TreeGrafter"/>
</dbReference>
<dbReference type="SUPFAM" id="SSF47986">
    <property type="entry name" value="DEATH domain"/>
    <property type="match status" value="1"/>
</dbReference>
<dbReference type="FunFam" id="3.40.50.1460:FF:000012">
    <property type="entry name" value="Caspase 9"/>
    <property type="match status" value="1"/>
</dbReference>
<dbReference type="InterPro" id="IPR001315">
    <property type="entry name" value="CARD"/>
</dbReference>